<evidence type="ECO:0000313" key="3">
    <source>
        <dbReference type="Proteomes" id="UP000284219"/>
    </source>
</evidence>
<dbReference type="CDD" id="cd16896">
    <property type="entry name" value="LT_Slt70-like"/>
    <property type="match status" value="1"/>
</dbReference>
<evidence type="ECO:0000313" key="2">
    <source>
        <dbReference type="EMBL" id="RKD23795.1"/>
    </source>
</evidence>
<dbReference type="AlphaFoldDB" id="A0A419SIH5"/>
<comment type="caution">
    <text evidence="2">The sequence shown here is derived from an EMBL/GenBank/DDBJ whole genome shotgun (WGS) entry which is preliminary data.</text>
</comment>
<keyword evidence="3" id="KW-1185">Reference proteome</keyword>
<dbReference type="RefSeq" id="WP_120189023.1">
    <property type="nucleotide sequence ID" value="NZ_MCHY01000008.1"/>
</dbReference>
<dbReference type="Pfam" id="PF01464">
    <property type="entry name" value="SLT"/>
    <property type="match status" value="1"/>
</dbReference>
<organism evidence="2 3">
    <name type="scientific">Ammoniphilus oxalaticus</name>
    <dbReference type="NCBI Taxonomy" id="66863"/>
    <lineage>
        <taxon>Bacteria</taxon>
        <taxon>Bacillati</taxon>
        <taxon>Bacillota</taxon>
        <taxon>Bacilli</taxon>
        <taxon>Bacillales</taxon>
        <taxon>Paenibacillaceae</taxon>
        <taxon>Aneurinibacillus group</taxon>
        <taxon>Ammoniphilus</taxon>
    </lineage>
</organism>
<evidence type="ECO:0000259" key="1">
    <source>
        <dbReference type="Pfam" id="PF01464"/>
    </source>
</evidence>
<dbReference type="PANTHER" id="PTHR37423:SF2">
    <property type="entry name" value="MEMBRANE-BOUND LYTIC MUREIN TRANSGLYCOSYLASE C"/>
    <property type="match status" value="1"/>
</dbReference>
<dbReference type="PANTHER" id="PTHR37423">
    <property type="entry name" value="SOLUBLE LYTIC MUREIN TRANSGLYCOSYLASE-RELATED"/>
    <property type="match status" value="1"/>
</dbReference>
<dbReference type="InterPro" id="IPR023346">
    <property type="entry name" value="Lysozyme-like_dom_sf"/>
</dbReference>
<proteinExistence type="predicted"/>
<name>A0A419SIH5_9BACL</name>
<feature type="domain" description="Transglycosylase SLT" evidence="1">
    <location>
        <begin position="41"/>
        <end position="153"/>
    </location>
</feature>
<dbReference type="EMBL" id="MCHY01000008">
    <property type="protein sequence ID" value="RKD23795.1"/>
    <property type="molecule type" value="Genomic_DNA"/>
</dbReference>
<protein>
    <submittedName>
        <fullName evidence="2">Lytic transglycosylase</fullName>
    </submittedName>
</protein>
<accession>A0A419SIH5</accession>
<dbReference type="OrthoDB" id="9815002at2"/>
<dbReference type="Gene3D" id="1.10.530.10">
    <property type="match status" value="1"/>
</dbReference>
<dbReference type="Proteomes" id="UP000284219">
    <property type="component" value="Unassembled WGS sequence"/>
</dbReference>
<dbReference type="InterPro" id="IPR008258">
    <property type="entry name" value="Transglycosylase_SLT_dom_1"/>
</dbReference>
<gene>
    <name evidence="2" type="ORF">BEP19_05030</name>
</gene>
<reference evidence="2 3" key="1">
    <citation type="submission" date="2016-08" db="EMBL/GenBank/DDBJ databases">
        <title>Novel Firmicute Genomes.</title>
        <authorList>
            <person name="Poppleton D.I."/>
            <person name="Gribaldo S."/>
        </authorList>
    </citation>
    <scope>NUCLEOTIDE SEQUENCE [LARGE SCALE GENOMIC DNA]</scope>
    <source>
        <strain evidence="2 3">RAOx-1</strain>
    </source>
</reference>
<dbReference type="SUPFAM" id="SSF53955">
    <property type="entry name" value="Lysozyme-like"/>
    <property type="match status" value="1"/>
</dbReference>
<sequence length="184" mass="21677">MEIKTNRKITLLCLLLALFFLLNSQLFWKAIYPVYFKNEVAEASSQYNVDPYLVFSIIQIESNFKHMRTSNKGAKGLMQIMPETAEWVIEQAQLPSELLTKIDDPEVNIAIGSWYISFLERKFHQNHFAVIAAYNAGPGNVERWLKEDQWDGTYRNMADIPFGETRHYLQRVLYFYGKFRDIYE</sequence>